<name>A0ACC1RLK1_9HYPO</name>
<dbReference type="EMBL" id="JANRMS010002872">
    <property type="protein sequence ID" value="KAJ3520553.1"/>
    <property type="molecule type" value="Genomic_DNA"/>
</dbReference>
<organism evidence="1 2">
    <name type="scientific">Fusarium decemcellulare</name>
    <dbReference type="NCBI Taxonomy" id="57161"/>
    <lineage>
        <taxon>Eukaryota</taxon>
        <taxon>Fungi</taxon>
        <taxon>Dikarya</taxon>
        <taxon>Ascomycota</taxon>
        <taxon>Pezizomycotina</taxon>
        <taxon>Sordariomycetes</taxon>
        <taxon>Hypocreomycetidae</taxon>
        <taxon>Hypocreales</taxon>
        <taxon>Nectriaceae</taxon>
        <taxon>Fusarium</taxon>
        <taxon>Fusarium decemcellulare species complex</taxon>
    </lineage>
</organism>
<reference evidence="1" key="1">
    <citation type="submission" date="2022-08" db="EMBL/GenBank/DDBJ databases">
        <title>Genome Sequence of Fusarium decemcellulare.</title>
        <authorList>
            <person name="Buettner E."/>
        </authorList>
    </citation>
    <scope>NUCLEOTIDE SEQUENCE</scope>
    <source>
        <strain evidence="1">Babe19</strain>
    </source>
</reference>
<gene>
    <name evidence="1" type="ORF">NM208_g13660</name>
</gene>
<proteinExistence type="predicted"/>
<sequence>MATTTTDRLSVDKDNPETETMAAIPDDEEVVPQGEHSQETRKTLPHKILRIIWDSLDKSPEERKFINKADWWIMSYVCVAYFVKYLDQTNVINAYVSGMKEDLNMDAHDDQDSAIHLAPITGAGLGYSRNGHGGREKR</sequence>
<evidence type="ECO:0000313" key="1">
    <source>
        <dbReference type="EMBL" id="KAJ3520553.1"/>
    </source>
</evidence>
<dbReference type="Proteomes" id="UP001148629">
    <property type="component" value="Unassembled WGS sequence"/>
</dbReference>
<accession>A0ACC1RLK1</accession>
<protein>
    <submittedName>
        <fullName evidence="1">Uncharacterized protein</fullName>
    </submittedName>
</protein>
<keyword evidence="2" id="KW-1185">Reference proteome</keyword>
<comment type="caution">
    <text evidence="1">The sequence shown here is derived from an EMBL/GenBank/DDBJ whole genome shotgun (WGS) entry which is preliminary data.</text>
</comment>
<evidence type="ECO:0000313" key="2">
    <source>
        <dbReference type="Proteomes" id="UP001148629"/>
    </source>
</evidence>